<name>A0A1I3XDL8_9BACL</name>
<dbReference type="STRING" id="1884381.SAMN05518846_109186"/>
<dbReference type="GO" id="GO:0005886">
    <property type="term" value="C:plasma membrane"/>
    <property type="evidence" value="ECO:0007669"/>
    <property type="project" value="UniProtKB-SubCell"/>
</dbReference>
<comment type="subcellular location">
    <subcellularLocation>
        <location evidence="1">Cell membrane</location>
        <topology evidence="1">Multi-pass membrane protein</topology>
    </subcellularLocation>
</comment>
<dbReference type="AlphaFoldDB" id="A0A1I3XDL8"/>
<accession>A0A1I3XDL8</accession>
<evidence type="ECO:0000256" key="2">
    <source>
        <dbReference type="ARBA" id="ARBA00022448"/>
    </source>
</evidence>
<evidence type="ECO:0000259" key="7">
    <source>
        <dbReference type="PROSITE" id="PS50850"/>
    </source>
</evidence>
<dbReference type="PANTHER" id="PTHR23508:SF10">
    <property type="entry name" value="CARBOXYLIC ACID TRANSPORTER PROTEIN HOMOLOG"/>
    <property type="match status" value="1"/>
</dbReference>
<evidence type="ECO:0000256" key="1">
    <source>
        <dbReference type="ARBA" id="ARBA00004651"/>
    </source>
</evidence>
<feature type="transmembrane region" description="Helical" evidence="6">
    <location>
        <begin position="142"/>
        <end position="165"/>
    </location>
</feature>
<dbReference type="EMBL" id="FORT01000009">
    <property type="protein sequence ID" value="SFK17617.1"/>
    <property type="molecule type" value="Genomic_DNA"/>
</dbReference>
<dbReference type="InterPro" id="IPR020846">
    <property type="entry name" value="MFS_dom"/>
</dbReference>
<dbReference type="Gene3D" id="1.20.1250.20">
    <property type="entry name" value="MFS general substrate transporter like domains"/>
    <property type="match status" value="2"/>
</dbReference>
<feature type="transmembrane region" description="Helical" evidence="6">
    <location>
        <begin position="386"/>
        <end position="405"/>
    </location>
</feature>
<dbReference type="PANTHER" id="PTHR23508">
    <property type="entry name" value="CARBOXYLIC ACID TRANSPORTER PROTEIN HOMOLOG"/>
    <property type="match status" value="1"/>
</dbReference>
<dbReference type="PROSITE" id="PS50850">
    <property type="entry name" value="MFS"/>
    <property type="match status" value="1"/>
</dbReference>
<gene>
    <name evidence="8" type="ORF">SAMN05518846_109186</name>
</gene>
<feature type="transmembrane region" description="Helical" evidence="6">
    <location>
        <begin position="349"/>
        <end position="374"/>
    </location>
</feature>
<sequence>MLKEKRSFFRYENGIVLMMFFTFGFVFMERLSIVFLFPFIAPDLQLSNGQIGLIVSVLAVCWAVSGLLFSSYSDYIGSKRKILLPATLLFSLLSFASGMVSQFWTLVVVRGLMGLAEGPVLPIAQSTVLAESTPKRRGFNSGFMQSSLGLIGATFTPIIVTFFATKYSWEGAFYLVGIPGLIMFFVLAKYMREPRKLTEKGASAKAANAPKSHTKITKQDFLQVYKNRNVLLCTLISCFFMTWLFVFTTFAPIYLTTVAKYSTQDMGLIMAAIGFGSFIWGFVAPAISDKLGRKPTLIIFCIISCLSPLMLAIVHGGLPVMMLLGFLTAVGQGCFPLFMAIIPGESLPIHLVASAISVTQFAGEIFGGAIMPSLAGFAADAWGLEAPLWIAFGGALVSGVTALALKETAPIRLQSSTQTPA</sequence>
<dbReference type="CDD" id="cd17316">
    <property type="entry name" value="MFS_SV2_like"/>
    <property type="match status" value="1"/>
</dbReference>
<dbReference type="Pfam" id="PF07690">
    <property type="entry name" value="MFS_1"/>
    <property type="match status" value="1"/>
</dbReference>
<keyword evidence="4 6" id="KW-1133">Transmembrane helix</keyword>
<feature type="transmembrane region" description="Helical" evidence="6">
    <location>
        <begin position="15"/>
        <end position="39"/>
    </location>
</feature>
<proteinExistence type="predicted"/>
<evidence type="ECO:0000256" key="5">
    <source>
        <dbReference type="ARBA" id="ARBA00023136"/>
    </source>
</evidence>
<evidence type="ECO:0000313" key="8">
    <source>
        <dbReference type="EMBL" id="SFK17617.1"/>
    </source>
</evidence>
<dbReference type="Proteomes" id="UP000198915">
    <property type="component" value="Unassembled WGS sequence"/>
</dbReference>
<feature type="transmembrane region" description="Helical" evidence="6">
    <location>
        <begin position="320"/>
        <end position="342"/>
    </location>
</feature>
<keyword evidence="5 6" id="KW-0472">Membrane</keyword>
<feature type="transmembrane region" description="Helical" evidence="6">
    <location>
        <begin position="82"/>
        <end position="105"/>
    </location>
</feature>
<keyword evidence="9" id="KW-1185">Reference proteome</keyword>
<feature type="transmembrane region" description="Helical" evidence="6">
    <location>
        <begin position="230"/>
        <end position="254"/>
    </location>
</feature>
<feature type="transmembrane region" description="Helical" evidence="6">
    <location>
        <begin position="266"/>
        <end position="284"/>
    </location>
</feature>
<evidence type="ECO:0000256" key="3">
    <source>
        <dbReference type="ARBA" id="ARBA00022692"/>
    </source>
</evidence>
<keyword evidence="3 6" id="KW-0812">Transmembrane</keyword>
<feature type="transmembrane region" description="Helical" evidence="6">
    <location>
        <begin position="111"/>
        <end position="130"/>
    </location>
</feature>
<protein>
    <submittedName>
        <fullName evidence="8">Sugar phosphate permease</fullName>
    </submittedName>
</protein>
<dbReference type="GO" id="GO:0046943">
    <property type="term" value="F:carboxylic acid transmembrane transporter activity"/>
    <property type="evidence" value="ECO:0007669"/>
    <property type="project" value="TreeGrafter"/>
</dbReference>
<feature type="domain" description="Major facilitator superfamily (MFS) profile" evidence="7">
    <location>
        <begin position="15"/>
        <end position="410"/>
    </location>
</feature>
<feature type="transmembrane region" description="Helical" evidence="6">
    <location>
        <begin position="296"/>
        <end position="314"/>
    </location>
</feature>
<organism evidence="8 9">
    <name type="scientific">Brevibacillus centrosporus</name>
    <dbReference type="NCBI Taxonomy" id="54910"/>
    <lineage>
        <taxon>Bacteria</taxon>
        <taxon>Bacillati</taxon>
        <taxon>Bacillota</taxon>
        <taxon>Bacilli</taxon>
        <taxon>Bacillales</taxon>
        <taxon>Paenibacillaceae</taxon>
        <taxon>Brevibacillus</taxon>
    </lineage>
</organism>
<dbReference type="SUPFAM" id="SSF103473">
    <property type="entry name" value="MFS general substrate transporter"/>
    <property type="match status" value="1"/>
</dbReference>
<feature type="transmembrane region" description="Helical" evidence="6">
    <location>
        <begin position="171"/>
        <end position="190"/>
    </location>
</feature>
<reference evidence="9" key="1">
    <citation type="submission" date="2016-10" db="EMBL/GenBank/DDBJ databases">
        <authorList>
            <person name="Varghese N."/>
            <person name="Submissions S."/>
        </authorList>
    </citation>
    <scope>NUCLEOTIDE SEQUENCE [LARGE SCALE GENOMIC DNA]</scope>
    <source>
        <strain evidence="9">OK042</strain>
    </source>
</reference>
<evidence type="ECO:0000256" key="4">
    <source>
        <dbReference type="ARBA" id="ARBA00022989"/>
    </source>
</evidence>
<evidence type="ECO:0000313" key="9">
    <source>
        <dbReference type="Proteomes" id="UP000198915"/>
    </source>
</evidence>
<dbReference type="RefSeq" id="WP_092270255.1">
    <property type="nucleotide sequence ID" value="NZ_BJOE01000012.1"/>
</dbReference>
<dbReference type="InterPro" id="IPR011701">
    <property type="entry name" value="MFS"/>
</dbReference>
<feature type="transmembrane region" description="Helical" evidence="6">
    <location>
        <begin position="51"/>
        <end position="70"/>
    </location>
</feature>
<dbReference type="InterPro" id="IPR036259">
    <property type="entry name" value="MFS_trans_sf"/>
</dbReference>
<evidence type="ECO:0000256" key="6">
    <source>
        <dbReference type="SAM" id="Phobius"/>
    </source>
</evidence>
<keyword evidence="2" id="KW-0813">Transport</keyword>